<proteinExistence type="predicted"/>
<dbReference type="RefSeq" id="XP_060538058.1">
    <property type="nucleotide sequence ID" value="XM_060682075.1"/>
</dbReference>
<dbReference type="Pfam" id="PF00021">
    <property type="entry name" value="UPAR_LY6"/>
    <property type="match status" value="2"/>
</dbReference>
<protein>
    <submittedName>
        <fullName evidence="7">Phospholipase A2 inhibitor gamma subunit B-like isoform X1</fullName>
    </submittedName>
</protein>
<keyword evidence="4" id="KW-0732">Signal</keyword>
<evidence type="ECO:0000256" key="3">
    <source>
        <dbReference type="ARBA" id="ARBA00023157"/>
    </source>
</evidence>
<evidence type="ECO:0000313" key="6">
    <source>
        <dbReference type="Proteomes" id="UP001652622"/>
    </source>
</evidence>
<dbReference type="PANTHER" id="PTHR20914">
    <property type="entry name" value="LY6/PLAUR DOMAIN-CONTAINING PROTEIN 8"/>
    <property type="match status" value="1"/>
</dbReference>
<dbReference type="InterPro" id="IPR045860">
    <property type="entry name" value="Snake_toxin-like_sf"/>
</dbReference>
<dbReference type="SUPFAM" id="SSF57302">
    <property type="entry name" value="Snake toxin-like"/>
    <property type="match status" value="2"/>
</dbReference>
<evidence type="ECO:0000259" key="5">
    <source>
        <dbReference type="SMART" id="SM00134"/>
    </source>
</evidence>
<gene>
    <name evidence="7" type="primary">LOC117659763</name>
</gene>
<evidence type="ECO:0000256" key="1">
    <source>
        <dbReference type="ARBA" id="ARBA00004613"/>
    </source>
</evidence>
<dbReference type="Proteomes" id="UP001652622">
    <property type="component" value="Unplaced"/>
</dbReference>
<evidence type="ECO:0000256" key="4">
    <source>
        <dbReference type="SAM" id="SignalP"/>
    </source>
</evidence>
<dbReference type="GeneID" id="117659763"/>
<dbReference type="Gene3D" id="2.10.60.10">
    <property type="entry name" value="CD59"/>
    <property type="match status" value="2"/>
</dbReference>
<keyword evidence="7" id="KW-0593">Phospholipase A2 inhibitor</keyword>
<evidence type="ECO:0000256" key="2">
    <source>
        <dbReference type="ARBA" id="ARBA00022525"/>
    </source>
</evidence>
<dbReference type="InterPro" id="IPR050918">
    <property type="entry name" value="CNF-like_PLA2_Inhibitor"/>
</dbReference>
<accession>A0ABM3YPK7</accession>
<feature type="signal peptide" evidence="4">
    <location>
        <begin position="1"/>
        <end position="20"/>
    </location>
</feature>
<keyword evidence="6" id="KW-1185">Reference proteome</keyword>
<evidence type="ECO:0000313" key="7">
    <source>
        <dbReference type="RefSeq" id="XP_060538058.1"/>
    </source>
</evidence>
<reference evidence="7" key="1">
    <citation type="submission" date="2025-08" db="UniProtKB">
        <authorList>
            <consortium name="RefSeq"/>
        </authorList>
    </citation>
    <scope>IDENTIFICATION</scope>
    <source>
        <tissue evidence="7">Blood</tissue>
    </source>
</reference>
<dbReference type="PANTHER" id="PTHR20914:SF9">
    <property type="entry name" value="COILED, ISOFORM A"/>
    <property type="match status" value="1"/>
</dbReference>
<dbReference type="InterPro" id="IPR016054">
    <property type="entry name" value="LY6_UPA_recep-like"/>
</dbReference>
<dbReference type="SMART" id="SM00134">
    <property type="entry name" value="LU"/>
    <property type="match status" value="1"/>
</dbReference>
<keyword evidence="2" id="KW-0964">Secreted</keyword>
<feature type="chain" id="PRO_5045082377" evidence="4">
    <location>
        <begin position="21"/>
        <end position="221"/>
    </location>
</feature>
<comment type="subcellular location">
    <subcellularLocation>
        <location evidence="1">Secreted</location>
    </subcellularLocation>
</comment>
<sequence>MSARIFVLCLLSSVISTAASLKCQSCFACKEECKNEDMKSVDCGPDEEYCLSLSFRSTMTRPPLSFTYKSCATDKQCSKAYYSLTSVAGKFQQLRVECCETDDCNTAPLPIPGRELMKPNGFYCPGSYEQNGSSEQNGSVLCLGDENQCFTSKFTTYALSAFHSTVTAQGCTIRNACTYPEREMEYGNGLLRLNIERVECQNPEGLEGWNSFSRTFGRGWN</sequence>
<name>A0ABM3YPK7_PANGU</name>
<organism evidence="6 7">
    <name type="scientific">Pantherophis guttatus</name>
    <name type="common">Corn snake</name>
    <name type="synonym">Elaphe guttata</name>
    <dbReference type="NCBI Taxonomy" id="94885"/>
    <lineage>
        <taxon>Eukaryota</taxon>
        <taxon>Metazoa</taxon>
        <taxon>Chordata</taxon>
        <taxon>Craniata</taxon>
        <taxon>Vertebrata</taxon>
        <taxon>Euteleostomi</taxon>
        <taxon>Lepidosauria</taxon>
        <taxon>Squamata</taxon>
        <taxon>Bifurcata</taxon>
        <taxon>Unidentata</taxon>
        <taxon>Episquamata</taxon>
        <taxon>Toxicofera</taxon>
        <taxon>Serpentes</taxon>
        <taxon>Colubroidea</taxon>
        <taxon>Colubridae</taxon>
        <taxon>Colubrinae</taxon>
        <taxon>Pantherophis</taxon>
    </lineage>
</organism>
<dbReference type="GO" id="GO:0019834">
    <property type="term" value="F:phospholipase A2 inhibitor activity"/>
    <property type="evidence" value="ECO:0007669"/>
    <property type="project" value="UniProtKB-KW"/>
</dbReference>
<keyword evidence="3" id="KW-1015">Disulfide bond</keyword>
<feature type="domain" description="UPAR/Ly6" evidence="5">
    <location>
        <begin position="21"/>
        <end position="117"/>
    </location>
</feature>